<keyword evidence="1" id="KW-0862">Zinc</keyword>
<accession>A0A5K0UAU7</accession>
<evidence type="ECO:0000313" key="3">
    <source>
        <dbReference type="EMBL" id="VBB18226.1"/>
    </source>
</evidence>
<gene>
    <name evidence="3" type="ORF">YASMINEVIRUS_689</name>
</gene>
<dbReference type="PROSITE" id="PS50089">
    <property type="entry name" value="ZF_RING_2"/>
    <property type="match status" value="1"/>
</dbReference>
<dbReference type="GO" id="GO:0008270">
    <property type="term" value="F:zinc ion binding"/>
    <property type="evidence" value="ECO:0007669"/>
    <property type="project" value="UniProtKB-KW"/>
</dbReference>
<dbReference type="InterPro" id="IPR013083">
    <property type="entry name" value="Znf_RING/FYVE/PHD"/>
</dbReference>
<feature type="domain" description="RING-type" evidence="2">
    <location>
        <begin position="25"/>
        <end position="69"/>
    </location>
</feature>
<comment type="caution">
    <text evidence="3">The sequence shown here is derived from an EMBL/GenBank/DDBJ whole genome shotgun (WGS) entry which is preliminary data.</text>
</comment>
<sequence>MNDRDSIDSLVGMMSDTSIDSSKICAICGITTYERIHNLCYANCTYICHMTCLKGWIMSKNGNQFCPFCYNLYSEAVISRIISAK</sequence>
<keyword evidence="4" id="KW-1185">Reference proteome</keyword>
<reference evidence="3 4" key="1">
    <citation type="submission" date="2018-10" db="EMBL/GenBank/DDBJ databases">
        <authorList>
            <consortium name="IHU Genomes"/>
        </authorList>
    </citation>
    <scope>NUCLEOTIDE SEQUENCE [LARGE SCALE GENOMIC DNA]</scope>
    <source>
        <strain evidence="3 4">A1</strain>
    </source>
</reference>
<dbReference type="Proteomes" id="UP000594342">
    <property type="component" value="Unassembled WGS sequence"/>
</dbReference>
<dbReference type="InterPro" id="IPR001841">
    <property type="entry name" value="Znf_RING"/>
</dbReference>
<dbReference type="SUPFAM" id="SSF57850">
    <property type="entry name" value="RING/U-box"/>
    <property type="match status" value="1"/>
</dbReference>
<evidence type="ECO:0000313" key="4">
    <source>
        <dbReference type="Proteomes" id="UP000594342"/>
    </source>
</evidence>
<proteinExistence type="predicted"/>
<organism evidence="3 4">
    <name type="scientific">Yasminevirus sp. GU-2018</name>
    <dbReference type="NCBI Taxonomy" id="2420051"/>
    <lineage>
        <taxon>Viruses</taxon>
        <taxon>Varidnaviria</taxon>
        <taxon>Bamfordvirae</taxon>
        <taxon>Nucleocytoviricota</taxon>
        <taxon>Megaviricetes</taxon>
        <taxon>Imitervirales</taxon>
        <taxon>Mimiviridae</taxon>
        <taxon>Klosneuvirinae</taxon>
        <taxon>Yasminevirus</taxon>
        <taxon>Yasminevirus saudimassiliense</taxon>
    </lineage>
</organism>
<dbReference type="EMBL" id="UPSH01000001">
    <property type="protein sequence ID" value="VBB18226.1"/>
    <property type="molecule type" value="Genomic_DNA"/>
</dbReference>
<keyword evidence="1" id="KW-0479">Metal-binding</keyword>
<evidence type="ECO:0000259" key="2">
    <source>
        <dbReference type="PROSITE" id="PS50089"/>
    </source>
</evidence>
<evidence type="ECO:0000256" key="1">
    <source>
        <dbReference type="PROSITE-ProRule" id="PRU00175"/>
    </source>
</evidence>
<dbReference type="Gene3D" id="3.30.40.10">
    <property type="entry name" value="Zinc/RING finger domain, C3HC4 (zinc finger)"/>
    <property type="match status" value="1"/>
</dbReference>
<keyword evidence="1" id="KW-0863">Zinc-finger</keyword>
<protein>
    <recommendedName>
        <fullName evidence="2">RING-type domain-containing protein</fullName>
    </recommendedName>
</protein>
<name>A0A5K0UAU7_9VIRU</name>